<evidence type="ECO:0000313" key="4">
    <source>
        <dbReference type="Proteomes" id="UP000233565"/>
    </source>
</evidence>
<name>A0ABX4QUB5_9ACTN</name>
<feature type="domain" description="NERD" evidence="2">
    <location>
        <begin position="27"/>
        <end position="124"/>
    </location>
</feature>
<dbReference type="Pfam" id="PF01695">
    <property type="entry name" value="IstB_IS21"/>
    <property type="match status" value="1"/>
</dbReference>
<sequence length="551" mass="60604">MSRGIEDGGVLMRMVPTELGAEDITTSERRVFEALAGSPLSGNALHSLNLPDHEYKLTAELDFVLMLDDLILAIEVKGGQVSCRDGLWTYSDQAGHRRTSREGPFKQVQTAMYALRERLRERLGVEVDDLAFGYLVVTPDVDLASSFEWDDETYCGRGPFNRGIAKAVDRAGKYWLGKQSNKFPIGTELRARLMHDLRPSFDRSPLLDARADLLDAAMVRLTDEQYARLDLISDEPQVICSGGAGTGKTFLAAEVARRQSLTGQRVLFTCRSEVLAAFATRTLEGTAVEVRAASKLGDVTPYDVLVVDEAQDLMTFDILEDLERAVVGGWADGRWTMFLDQNSQAHLYGDFDPDALAYVESFGPVKPTLKFNCRNTREIAFQTRAYTGADTGVATAGTGPEVVFVAVDDQQAELAALEKHLRSLAEQEVAPEHITIVSLRGEWETSVAKSLRAARKGRLTQMSPALASVWPGGGMTWSSAMDIKGMENRFVCVVDIDSVTTETELDLLYVALSRPRAGLWVATSPHVNKQLGELFKQHLDGAINAYKKAAL</sequence>
<accession>A0ABX4QUB5</accession>
<dbReference type="EMBL" id="PJBV01000033">
    <property type="protein sequence ID" value="PKH38455.1"/>
    <property type="molecule type" value="Genomic_DNA"/>
</dbReference>
<dbReference type="InterPro" id="IPR002611">
    <property type="entry name" value="IstB_ATP-bd"/>
</dbReference>
<dbReference type="Pfam" id="PF08378">
    <property type="entry name" value="NERD"/>
    <property type="match status" value="1"/>
</dbReference>
<evidence type="ECO:0000313" key="3">
    <source>
        <dbReference type="EMBL" id="PKH38455.1"/>
    </source>
</evidence>
<evidence type="ECO:0000259" key="1">
    <source>
        <dbReference type="Pfam" id="PF01695"/>
    </source>
</evidence>
<dbReference type="InterPro" id="IPR027417">
    <property type="entry name" value="P-loop_NTPase"/>
</dbReference>
<gene>
    <name evidence="3" type="ORF">CXG46_15520</name>
</gene>
<proteinExistence type="predicted"/>
<feature type="domain" description="IstB-like ATP-binding" evidence="1">
    <location>
        <begin position="225"/>
        <end position="310"/>
    </location>
</feature>
<dbReference type="RefSeq" id="WP_091201976.1">
    <property type="nucleotide sequence ID" value="NZ_FOKC01000017.1"/>
</dbReference>
<evidence type="ECO:0000259" key="2">
    <source>
        <dbReference type="Pfam" id="PF08378"/>
    </source>
</evidence>
<dbReference type="SUPFAM" id="SSF52540">
    <property type="entry name" value="P-loop containing nucleoside triphosphate hydrolases"/>
    <property type="match status" value="1"/>
</dbReference>
<evidence type="ECO:0008006" key="5">
    <source>
        <dbReference type="Google" id="ProtNLM"/>
    </source>
</evidence>
<organism evidence="3 4">
    <name type="scientific">Nocardioides alpinus</name>
    <dbReference type="NCBI Taxonomy" id="748909"/>
    <lineage>
        <taxon>Bacteria</taxon>
        <taxon>Bacillati</taxon>
        <taxon>Actinomycetota</taxon>
        <taxon>Actinomycetes</taxon>
        <taxon>Propionibacteriales</taxon>
        <taxon>Nocardioidaceae</taxon>
        <taxon>Nocardioides</taxon>
    </lineage>
</organism>
<keyword evidence="4" id="KW-1185">Reference proteome</keyword>
<dbReference type="InterPro" id="IPR011528">
    <property type="entry name" value="NERD"/>
</dbReference>
<protein>
    <recommendedName>
        <fullName evidence="5">AAA domain-containing protein</fullName>
    </recommendedName>
</protein>
<dbReference type="Proteomes" id="UP000233565">
    <property type="component" value="Unassembled WGS sequence"/>
</dbReference>
<comment type="caution">
    <text evidence="3">The sequence shown here is derived from an EMBL/GenBank/DDBJ whole genome shotgun (WGS) entry which is preliminary data.</text>
</comment>
<reference evidence="3 4" key="1">
    <citation type="submission" date="2017-12" db="EMBL/GenBank/DDBJ databases">
        <title>Pharmacopeia of the Arctic Ocean.</title>
        <authorList>
            <person name="Collins E."/>
            <person name="Ducluzeau A.-L."/>
        </authorList>
    </citation>
    <scope>NUCLEOTIDE SEQUENCE [LARGE SCALE GENOMIC DNA]</scope>
    <source>
        <strain evidence="3 4">DSM 23325</strain>
    </source>
</reference>
<dbReference type="Gene3D" id="3.40.50.300">
    <property type="entry name" value="P-loop containing nucleotide triphosphate hydrolases"/>
    <property type="match status" value="2"/>
</dbReference>